<feature type="region of interest" description="Disordered" evidence="1">
    <location>
        <begin position="59"/>
        <end position="96"/>
    </location>
</feature>
<evidence type="ECO:0000256" key="1">
    <source>
        <dbReference type="SAM" id="MobiDB-lite"/>
    </source>
</evidence>
<protein>
    <submittedName>
        <fullName evidence="2">Uncharacterized protein</fullName>
    </submittedName>
</protein>
<proteinExistence type="predicted"/>
<accession>A0AAQ3UTZ9</accession>
<organism evidence="2 3">
    <name type="scientific">Paspalum notatum var. saurae</name>
    <dbReference type="NCBI Taxonomy" id="547442"/>
    <lineage>
        <taxon>Eukaryota</taxon>
        <taxon>Viridiplantae</taxon>
        <taxon>Streptophyta</taxon>
        <taxon>Embryophyta</taxon>
        <taxon>Tracheophyta</taxon>
        <taxon>Spermatophyta</taxon>
        <taxon>Magnoliopsida</taxon>
        <taxon>Liliopsida</taxon>
        <taxon>Poales</taxon>
        <taxon>Poaceae</taxon>
        <taxon>PACMAD clade</taxon>
        <taxon>Panicoideae</taxon>
        <taxon>Andropogonodae</taxon>
        <taxon>Paspaleae</taxon>
        <taxon>Paspalinae</taxon>
        <taxon>Paspalum</taxon>
    </lineage>
</organism>
<dbReference type="EMBL" id="CP144754">
    <property type="protein sequence ID" value="WVZ98221.1"/>
    <property type="molecule type" value="Genomic_DNA"/>
</dbReference>
<keyword evidence="3" id="KW-1185">Reference proteome</keyword>
<evidence type="ECO:0000313" key="2">
    <source>
        <dbReference type="EMBL" id="WVZ98221.1"/>
    </source>
</evidence>
<evidence type="ECO:0000313" key="3">
    <source>
        <dbReference type="Proteomes" id="UP001341281"/>
    </source>
</evidence>
<reference evidence="2 3" key="1">
    <citation type="submission" date="2024-02" db="EMBL/GenBank/DDBJ databases">
        <title>High-quality chromosome-scale genome assembly of Pensacola bahiagrass (Paspalum notatum Flugge var. saurae).</title>
        <authorList>
            <person name="Vega J.M."/>
            <person name="Podio M."/>
            <person name="Orjuela J."/>
            <person name="Siena L.A."/>
            <person name="Pessino S.C."/>
            <person name="Combes M.C."/>
            <person name="Mariac C."/>
            <person name="Albertini E."/>
            <person name="Pupilli F."/>
            <person name="Ortiz J.P.A."/>
            <person name="Leblanc O."/>
        </authorList>
    </citation>
    <scope>NUCLEOTIDE SEQUENCE [LARGE SCALE GENOMIC DNA]</scope>
    <source>
        <strain evidence="2">R1</strain>
        <tissue evidence="2">Leaf</tissue>
    </source>
</reference>
<dbReference type="AlphaFoldDB" id="A0AAQ3UTZ9"/>
<sequence>MNGASNLLFTGGFNSHPQMVGAPLASPAFLSGTGGPARPPTRAPAAPACLPHTRRGGCATGVSQAATPGRGASEENRGRATGVSQAATPGRGARWRRGRGGALAQEMHQAEAWSAPRCPTSRPRTGLPPHAILHLARGGTERGSEGRGQRAVARSEAHAATSMA</sequence>
<feature type="region of interest" description="Disordered" evidence="1">
    <location>
        <begin position="139"/>
        <end position="164"/>
    </location>
</feature>
<dbReference type="Proteomes" id="UP001341281">
    <property type="component" value="Chromosome 10"/>
</dbReference>
<feature type="compositionally biased region" description="Basic and acidic residues" evidence="1">
    <location>
        <begin position="139"/>
        <end position="157"/>
    </location>
</feature>
<gene>
    <name evidence="2" type="ORF">U9M48_043688</name>
</gene>
<name>A0AAQ3UTZ9_PASNO</name>